<protein>
    <submittedName>
        <fullName evidence="1">Uncharacterized protein</fullName>
    </submittedName>
</protein>
<dbReference type="OrthoDB" id="2339860at2"/>
<evidence type="ECO:0000313" key="1">
    <source>
        <dbReference type="EMBL" id="KRK45352.1"/>
    </source>
</evidence>
<gene>
    <name evidence="1" type="ORF">FC66_GL001468</name>
</gene>
<accession>A0A0R1HH96</accession>
<dbReference type="PATRIC" id="fig|1423719.4.peg.1495"/>
<keyword evidence="2" id="KW-1185">Reference proteome</keyword>
<sequence>MLFNEHFNLPPMKYHTGQEVIFHYYTISLHGQIEIADFGGSLENDYHSYDIYVSDINTLFKHIPEANIVSANFNI</sequence>
<dbReference type="AlphaFoldDB" id="A0A0R1HH96"/>
<comment type="caution">
    <text evidence="1">The sequence shown here is derived from an EMBL/GenBank/DDBJ whole genome shotgun (WGS) entry which is preliminary data.</text>
</comment>
<reference evidence="1 2" key="1">
    <citation type="journal article" date="2015" name="Genome Announc.">
        <title>Expanding the biotechnology potential of lactobacilli through comparative genomics of 213 strains and associated genera.</title>
        <authorList>
            <person name="Sun Z."/>
            <person name="Harris H.M."/>
            <person name="McCann A."/>
            <person name="Guo C."/>
            <person name="Argimon S."/>
            <person name="Zhang W."/>
            <person name="Yang X."/>
            <person name="Jeffery I.B."/>
            <person name="Cooney J.C."/>
            <person name="Kagawa T.F."/>
            <person name="Liu W."/>
            <person name="Song Y."/>
            <person name="Salvetti E."/>
            <person name="Wrobel A."/>
            <person name="Rasinkangas P."/>
            <person name="Parkhill J."/>
            <person name="Rea M.C."/>
            <person name="O'Sullivan O."/>
            <person name="Ritari J."/>
            <person name="Douillard F.P."/>
            <person name="Paul Ross R."/>
            <person name="Yang R."/>
            <person name="Briner A.E."/>
            <person name="Felis G.E."/>
            <person name="de Vos W.M."/>
            <person name="Barrangou R."/>
            <person name="Klaenhammer T.R."/>
            <person name="Caufield P.W."/>
            <person name="Cui Y."/>
            <person name="Zhang H."/>
            <person name="O'Toole P.W."/>
        </authorList>
    </citation>
    <scope>NUCLEOTIDE SEQUENCE [LARGE SCALE GENOMIC DNA]</scope>
    <source>
        <strain evidence="1 2">DSM 15638</strain>
    </source>
</reference>
<proteinExistence type="predicted"/>
<dbReference type="EMBL" id="AZDI01000009">
    <property type="protein sequence ID" value="KRK45352.1"/>
    <property type="molecule type" value="Genomic_DNA"/>
</dbReference>
<dbReference type="RefSeq" id="WP_057974523.1">
    <property type="nucleotide sequence ID" value="NZ_AZDI01000009.1"/>
</dbReference>
<dbReference type="Proteomes" id="UP000051450">
    <property type="component" value="Unassembled WGS sequence"/>
</dbReference>
<name>A0A0R1HH96_9LACO</name>
<evidence type="ECO:0000313" key="2">
    <source>
        <dbReference type="Proteomes" id="UP000051450"/>
    </source>
</evidence>
<organism evidence="1 2">
    <name type="scientific">Dellaglioa algida DSM 15638</name>
    <dbReference type="NCBI Taxonomy" id="1423719"/>
    <lineage>
        <taxon>Bacteria</taxon>
        <taxon>Bacillati</taxon>
        <taxon>Bacillota</taxon>
        <taxon>Bacilli</taxon>
        <taxon>Lactobacillales</taxon>
        <taxon>Lactobacillaceae</taxon>
        <taxon>Dellaglioa</taxon>
    </lineage>
</organism>